<evidence type="ECO:0000313" key="3">
    <source>
        <dbReference type="Proteomes" id="UP000054560"/>
    </source>
</evidence>
<dbReference type="GeneID" id="25912400"/>
<evidence type="ECO:0000256" key="1">
    <source>
        <dbReference type="SAM" id="MobiDB-lite"/>
    </source>
</evidence>
<dbReference type="AlphaFoldDB" id="A0A0L0FGL6"/>
<reference evidence="2 3" key="1">
    <citation type="submission" date="2011-02" db="EMBL/GenBank/DDBJ databases">
        <title>The Genome Sequence of Sphaeroforma arctica JP610.</title>
        <authorList>
            <consortium name="The Broad Institute Genome Sequencing Platform"/>
            <person name="Russ C."/>
            <person name="Cuomo C."/>
            <person name="Young S.K."/>
            <person name="Zeng Q."/>
            <person name="Gargeya S."/>
            <person name="Alvarado L."/>
            <person name="Berlin A."/>
            <person name="Chapman S.B."/>
            <person name="Chen Z."/>
            <person name="Freedman E."/>
            <person name="Gellesch M."/>
            <person name="Goldberg J."/>
            <person name="Griggs A."/>
            <person name="Gujja S."/>
            <person name="Heilman E."/>
            <person name="Heiman D."/>
            <person name="Howarth C."/>
            <person name="Mehta T."/>
            <person name="Neiman D."/>
            <person name="Pearson M."/>
            <person name="Roberts A."/>
            <person name="Saif S."/>
            <person name="Shea T."/>
            <person name="Shenoy N."/>
            <person name="Sisk P."/>
            <person name="Stolte C."/>
            <person name="Sykes S."/>
            <person name="White J."/>
            <person name="Yandava C."/>
            <person name="Burger G."/>
            <person name="Gray M.W."/>
            <person name="Holland P.W.H."/>
            <person name="King N."/>
            <person name="Lang F.B.F."/>
            <person name="Roger A.J."/>
            <person name="Ruiz-Trillo I."/>
            <person name="Haas B."/>
            <person name="Nusbaum C."/>
            <person name="Birren B."/>
        </authorList>
    </citation>
    <scope>NUCLEOTIDE SEQUENCE [LARGE SCALE GENOMIC DNA]</scope>
    <source>
        <strain evidence="2 3">JP610</strain>
    </source>
</reference>
<proteinExistence type="predicted"/>
<protein>
    <submittedName>
        <fullName evidence="2">Uncharacterized protein</fullName>
    </submittedName>
</protein>
<organism evidence="2 3">
    <name type="scientific">Sphaeroforma arctica JP610</name>
    <dbReference type="NCBI Taxonomy" id="667725"/>
    <lineage>
        <taxon>Eukaryota</taxon>
        <taxon>Ichthyosporea</taxon>
        <taxon>Ichthyophonida</taxon>
        <taxon>Sphaeroforma</taxon>
    </lineage>
</organism>
<feature type="region of interest" description="Disordered" evidence="1">
    <location>
        <begin position="1"/>
        <end position="40"/>
    </location>
</feature>
<name>A0A0L0FGL6_9EUKA</name>
<dbReference type="OrthoDB" id="10258608at2759"/>
<feature type="non-terminal residue" evidence="2">
    <location>
        <position position="122"/>
    </location>
</feature>
<sequence>MGMDVSNSDLRDVGQGKVNVNVERHRSNREKRRPQLDSAQAERTARLTGLLFAMCTQVPDVVQTANAKNELATTSLNEWDHFWKPLLCVLCEFCCHPAREVRTNAVTQLQRALCIPALTTMT</sequence>
<keyword evidence="3" id="KW-1185">Reference proteome</keyword>
<evidence type="ECO:0000313" key="2">
    <source>
        <dbReference type="EMBL" id="KNC75581.1"/>
    </source>
</evidence>
<dbReference type="EMBL" id="KQ243538">
    <property type="protein sequence ID" value="KNC75581.1"/>
    <property type="molecule type" value="Genomic_DNA"/>
</dbReference>
<accession>A0A0L0FGL6</accession>
<dbReference type="Proteomes" id="UP000054560">
    <property type="component" value="Unassembled WGS sequence"/>
</dbReference>
<gene>
    <name evidence="2" type="ORF">SARC_11896</name>
</gene>
<dbReference type="RefSeq" id="XP_014149483.1">
    <property type="nucleotide sequence ID" value="XM_014294008.1"/>
</dbReference>